<dbReference type="InterPro" id="IPR037185">
    <property type="entry name" value="EmrE-like"/>
</dbReference>
<keyword evidence="4 6" id="KW-1133">Transmembrane helix</keyword>
<evidence type="ECO:0000256" key="6">
    <source>
        <dbReference type="SAM" id="Phobius"/>
    </source>
</evidence>
<sequence>MNKAIDFPTAPVGQIAGAATAAASPNHGAYGRGVLFCVIATVLMGIMFPVMTDALTHIDPFTFTSLRYLIAGSAFLVLLLIKEGPRALRSNDESIVLAWLLGSIGFCGFGSFVFLGQQLAGPDGALTASIMMATQPMLGLLLNSLVQRSRPPVFSLLFILMSFAGVSLVVTKGDVTAALHEPQHYSANALIVVGALCWVIYTFGASRFKNWSALKYTTMTTWLGLTTIIAVNALLCSLHVIPVPTASELRAVAPHLLYMGPVAGFAAILLWNMGNRILTPLNGVLFMDVLPMTTFVVSSLTGIVPARAQIAGACMTGAALIFNNIYLRRRLQRTERLPRGA</sequence>
<dbReference type="Pfam" id="PF00892">
    <property type="entry name" value="EamA"/>
    <property type="match status" value="1"/>
</dbReference>
<dbReference type="GO" id="GO:0005886">
    <property type="term" value="C:plasma membrane"/>
    <property type="evidence" value="ECO:0007669"/>
    <property type="project" value="UniProtKB-SubCell"/>
</dbReference>
<feature type="domain" description="EamA" evidence="7">
    <location>
        <begin position="32"/>
        <end position="170"/>
    </location>
</feature>
<feature type="transmembrane region" description="Helical" evidence="6">
    <location>
        <begin position="310"/>
        <end position="327"/>
    </location>
</feature>
<keyword evidence="5 6" id="KW-0472">Membrane</keyword>
<evidence type="ECO:0000313" key="9">
    <source>
        <dbReference type="Proteomes" id="UP000235616"/>
    </source>
</evidence>
<feature type="transmembrane region" description="Helical" evidence="6">
    <location>
        <begin position="94"/>
        <end position="114"/>
    </location>
</feature>
<dbReference type="SUPFAM" id="SSF103481">
    <property type="entry name" value="Multidrug resistance efflux transporter EmrE"/>
    <property type="match status" value="1"/>
</dbReference>
<organism evidence="8 9">
    <name type="scientific">Trinickia dabaoshanensis</name>
    <dbReference type="NCBI Taxonomy" id="564714"/>
    <lineage>
        <taxon>Bacteria</taxon>
        <taxon>Pseudomonadati</taxon>
        <taxon>Pseudomonadota</taxon>
        <taxon>Betaproteobacteria</taxon>
        <taxon>Burkholderiales</taxon>
        <taxon>Burkholderiaceae</taxon>
        <taxon>Trinickia</taxon>
    </lineage>
</organism>
<feature type="transmembrane region" description="Helical" evidence="6">
    <location>
        <begin position="252"/>
        <end position="271"/>
    </location>
</feature>
<proteinExistence type="predicted"/>
<evidence type="ECO:0000313" key="8">
    <source>
        <dbReference type="EMBL" id="PMS14500.1"/>
    </source>
</evidence>
<comment type="caution">
    <text evidence="8">The sequence shown here is derived from an EMBL/GenBank/DDBJ whole genome shotgun (WGS) entry which is preliminary data.</text>
</comment>
<evidence type="ECO:0000259" key="7">
    <source>
        <dbReference type="Pfam" id="PF00892"/>
    </source>
</evidence>
<evidence type="ECO:0000256" key="3">
    <source>
        <dbReference type="ARBA" id="ARBA00022692"/>
    </source>
</evidence>
<feature type="transmembrane region" description="Helical" evidence="6">
    <location>
        <begin position="283"/>
        <end position="304"/>
    </location>
</feature>
<feature type="transmembrane region" description="Helical" evidence="6">
    <location>
        <begin position="153"/>
        <end position="173"/>
    </location>
</feature>
<feature type="transmembrane region" description="Helical" evidence="6">
    <location>
        <begin position="33"/>
        <end position="51"/>
    </location>
</feature>
<dbReference type="EMBL" id="PNYA01000044">
    <property type="protein sequence ID" value="PMS14500.1"/>
    <property type="molecule type" value="Genomic_DNA"/>
</dbReference>
<keyword evidence="9" id="KW-1185">Reference proteome</keyword>
<comment type="subcellular location">
    <subcellularLocation>
        <location evidence="1">Cell membrane</location>
        <topology evidence="1">Multi-pass membrane protein</topology>
    </subcellularLocation>
</comment>
<feature type="transmembrane region" description="Helical" evidence="6">
    <location>
        <begin position="185"/>
        <end position="204"/>
    </location>
</feature>
<name>A0A2N7VBF8_9BURK</name>
<dbReference type="Proteomes" id="UP000235616">
    <property type="component" value="Unassembled WGS sequence"/>
</dbReference>
<evidence type="ECO:0000256" key="4">
    <source>
        <dbReference type="ARBA" id="ARBA00022989"/>
    </source>
</evidence>
<dbReference type="PANTHER" id="PTHR32322">
    <property type="entry name" value="INNER MEMBRANE TRANSPORTER"/>
    <property type="match status" value="1"/>
</dbReference>
<evidence type="ECO:0000256" key="5">
    <source>
        <dbReference type="ARBA" id="ARBA00023136"/>
    </source>
</evidence>
<feature type="transmembrane region" description="Helical" evidence="6">
    <location>
        <begin position="126"/>
        <end position="146"/>
    </location>
</feature>
<feature type="transmembrane region" description="Helical" evidence="6">
    <location>
        <begin position="63"/>
        <end position="82"/>
    </location>
</feature>
<keyword evidence="2" id="KW-1003">Cell membrane</keyword>
<dbReference type="RefSeq" id="WP_102649311.1">
    <property type="nucleotide sequence ID" value="NZ_PNYA01000044.1"/>
</dbReference>
<dbReference type="AlphaFoldDB" id="A0A2N7VBF8"/>
<evidence type="ECO:0000256" key="1">
    <source>
        <dbReference type="ARBA" id="ARBA00004651"/>
    </source>
</evidence>
<evidence type="ECO:0000256" key="2">
    <source>
        <dbReference type="ARBA" id="ARBA00022475"/>
    </source>
</evidence>
<accession>A0A2N7VBF8</accession>
<feature type="transmembrane region" description="Helical" evidence="6">
    <location>
        <begin position="216"/>
        <end position="240"/>
    </location>
</feature>
<dbReference type="PANTHER" id="PTHR32322:SF18">
    <property type="entry name" value="S-ADENOSYLMETHIONINE_S-ADENOSYLHOMOCYSTEINE TRANSPORTER"/>
    <property type="match status" value="1"/>
</dbReference>
<dbReference type="InterPro" id="IPR000620">
    <property type="entry name" value="EamA_dom"/>
</dbReference>
<dbReference type="InterPro" id="IPR050638">
    <property type="entry name" value="AA-Vitamin_Transporters"/>
</dbReference>
<gene>
    <name evidence="8" type="ORF">C0Z18_31160</name>
</gene>
<reference evidence="8 9" key="1">
    <citation type="submission" date="2018-01" db="EMBL/GenBank/DDBJ databases">
        <title>Whole genome analyses suggest that Burkholderia sensu lato contains two further novel genera in the rhizoxinica-symbiotica group Mycetohabitans gen. nov., and Trinickia gen. nov.: implications for the evolution of diazotrophy and nodulation in the Burkholderiaceae.</title>
        <authorList>
            <person name="Estrada-de los Santos P."/>
            <person name="Palmer M."/>
            <person name="Chavez-Ramirez B."/>
            <person name="Beukes C."/>
            <person name="Steenkamp E.T."/>
            <person name="Hirsch A.M."/>
            <person name="Manyaka P."/>
            <person name="Maluk M."/>
            <person name="Lafos M."/>
            <person name="Crook M."/>
            <person name="Gross E."/>
            <person name="Simon M.F."/>
            <person name="Bueno dos Reis Junior F."/>
            <person name="Poole P.S."/>
            <person name="Venter S.N."/>
            <person name="James E.K."/>
        </authorList>
    </citation>
    <scope>NUCLEOTIDE SEQUENCE [LARGE SCALE GENOMIC DNA]</scope>
    <source>
        <strain evidence="8 9">GIMN1.004</strain>
    </source>
</reference>
<protein>
    <submittedName>
        <fullName evidence="8">EamA family transporter</fullName>
    </submittedName>
</protein>
<keyword evidence="3 6" id="KW-0812">Transmembrane</keyword>
<dbReference type="OrthoDB" id="4167046at2"/>